<accession>A0A2K2FTB0</accession>
<feature type="modified residue" description="4-aspartylphosphate" evidence="1">
    <location>
        <position position="63"/>
    </location>
</feature>
<gene>
    <name evidence="3" type="ORF">A8V01_10800</name>
</gene>
<dbReference type="Pfam" id="PF00072">
    <property type="entry name" value="Response_reg"/>
    <property type="match status" value="1"/>
</dbReference>
<proteinExistence type="predicted"/>
<evidence type="ECO:0000313" key="4">
    <source>
        <dbReference type="Proteomes" id="UP000236327"/>
    </source>
</evidence>
<dbReference type="Proteomes" id="UP000236327">
    <property type="component" value="Unassembled WGS sequence"/>
</dbReference>
<dbReference type="SMART" id="SM00448">
    <property type="entry name" value="REC"/>
    <property type="match status" value="1"/>
</dbReference>
<dbReference type="PANTHER" id="PTHR44520">
    <property type="entry name" value="RESPONSE REGULATOR RCP1-RELATED"/>
    <property type="match status" value="1"/>
</dbReference>
<dbReference type="InterPro" id="IPR011006">
    <property type="entry name" value="CheY-like_superfamily"/>
</dbReference>
<dbReference type="InterPro" id="IPR052893">
    <property type="entry name" value="TCS_response_regulator"/>
</dbReference>
<dbReference type="EMBL" id="LYMM01000095">
    <property type="protein sequence ID" value="PNU02029.1"/>
    <property type="molecule type" value="Genomic_DNA"/>
</dbReference>
<evidence type="ECO:0000313" key="3">
    <source>
        <dbReference type="EMBL" id="PNU02029.1"/>
    </source>
</evidence>
<dbReference type="Gene3D" id="3.40.50.2300">
    <property type="match status" value="1"/>
</dbReference>
<dbReference type="PROSITE" id="PS50110">
    <property type="entry name" value="RESPONSE_REGULATORY"/>
    <property type="match status" value="1"/>
</dbReference>
<dbReference type="SUPFAM" id="SSF52172">
    <property type="entry name" value="CheY-like"/>
    <property type="match status" value="1"/>
</dbReference>
<reference evidence="3 4" key="1">
    <citation type="submission" date="2016-05" db="EMBL/GenBank/DDBJ databases">
        <title>Complete genome sequence of Novosphingobium guangzhouense SA925(T).</title>
        <authorList>
            <person name="Sha S."/>
        </authorList>
    </citation>
    <scope>NUCLEOTIDE SEQUENCE [LARGE SCALE GENOMIC DNA]</scope>
    <source>
        <strain evidence="3 4">SA925</strain>
    </source>
</reference>
<feature type="domain" description="Response regulatory" evidence="2">
    <location>
        <begin position="5"/>
        <end position="130"/>
    </location>
</feature>
<keyword evidence="4" id="KW-1185">Reference proteome</keyword>
<dbReference type="PANTHER" id="PTHR44520:SF2">
    <property type="entry name" value="RESPONSE REGULATOR RCP1"/>
    <property type="match status" value="1"/>
</dbReference>
<dbReference type="CDD" id="cd17557">
    <property type="entry name" value="REC_Rcp-like"/>
    <property type="match status" value="1"/>
</dbReference>
<name>A0A2K2FTB0_9SPHN</name>
<dbReference type="AlphaFoldDB" id="A0A2K2FTB0"/>
<evidence type="ECO:0000259" key="2">
    <source>
        <dbReference type="PROSITE" id="PS50110"/>
    </source>
</evidence>
<sequence length="139" mass="15352">MTDVTVLLVDDDDVAREGVLRSFRKHEVPCRVVTAGEGREALSILTGAHPDKHVDTPVIVLLDLNMPGMDGFQFLDALRADPDLRRTVVFVLTTSARDQDRSRAYDGHVAGYMVKSAVGPQFARLADFIGKYARTQELP</sequence>
<comment type="caution">
    <text evidence="3">The sequence shown here is derived from an EMBL/GenBank/DDBJ whole genome shotgun (WGS) entry which is preliminary data.</text>
</comment>
<dbReference type="InterPro" id="IPR001789">
    <property type="entry name" value="Sig_transdc_resp-reg_receiver"/>
</dbReference>
<dbReference type="GO" id="GO:0000160">
    <property type="term" value="P:phosphorelay signal transduction system"/>
    <property type="evidence" value="ECO:0007669"/>
    <property type="project" value="InterPro"/>
</dbReference>
<keyword evidence="1" id="KW-0597">Phosphoprotein</keyword>
<evidence type="ECO:0000256" key="1">
    <source>
        <dbReference type="PROSITE-ProRule" id="PRU00169"/>
    </source>
</evidence>
<organism evidence="3 4">
    <name type="scientific">Novosphingobium guangzhouense</name>
    <dbReference type="NCBI Taxonomy" id="1850347"/>
    <lineage>
        <taxon>Bacteria</taxon>
        <taxon>Pseudomonadati</taxon>
        <taxon>Pseudomonadota</taxon>
        <taxon>Alphaproteobacteria</taxon>
        <taxon>Sphingomonadales</taxon>
        <taxon>Sphingomonadaceae</taxon>
        <taxon>Novosphingobium</taxon>
    </lineage>
</organism>
<protein>
    <submittedName>
        <fullName evidence="3">Two-component system response regulator</fullName>
    </submittedName>
</protein>